<dbReference type="AlphaFoldDB" id="A0A2V3IDB7"/>
<dbReference type="SUPFAM" id="SSF48464">
    <property type="entry name" value="ENTH/VHS domain"/>
    <property type="match status" value="1"/>
</dbReference>
<dbReference type="InterPro" id="IPR008942">
    <property type="entry name" value="ENTH_VHS"/>
</dbReference>
<name>A0A2V3IDB7_9FLOR</name>
<proteinExistence type="predicted"/>
<dbReference type="GO" id="GO:0005543">
    <property type="term" value="F:phospholipid binding"/>
    <property type="evidence" value="ECO:0007669"/>
    <property type="project" value="InterPro"/>
</dbReference>
<dbReference type="InterPro" id="IPR011417">
    <property type="entry name" value="ANTH_dom"/>
</dbReference>
<accession>A0A2V3IDB7</accession>
<dbReference type="InterPro" id="IPR013809">
    <property type="entry name" value="ENTH"/>
</dbReference>
<evidence type="ECO:0000259" key="2">
    <source>
        <dbReference type="PROSITE" id="PS50942"/>
    </source>
</evidence>
<evidence type="ECO:0000313" key="4">
    <source>
        <dbReference type="Proteomes" id="UP000247409"/>
    </source>
</evidence>
<reference evidence="3 4" key="1">
    <citation type="journal article" date="2018" name="Mol. Biol. Evol.">
        <title>Analysis of the draft genome of the red seaweed Gracilariopsis chorda provides insights into genome size evolution in Rhodophyta.</title>
        <authorList>
            <person name="Lee J."/>
            <person name="Yang E.C."/>
            <person name="Graf L."/>
            <person name="Yang J.H."/>
            <person name="Qiu H."/>
            <person name="Zel Zion U."/>
            <person name="Chan C.X."/>
            <person name="Stephens T.G."/>
            <person name="Weber A.P.M."/>
            <person name="Boo G.H."/>
            <person name="Boo S.M."/>
            <person name="Kim K.M."/>
            <person name="Shin Y."/>
            <person name="Jung M."/>
            <person name="Lee S.J."/>
            <person name="Yim H.S."/>
            <person name="Lee J.H."/>
            <person name="Bhattacharya D."/>
            <person name="Yoon H.S."/>
        </authorList>
    </citation>
    <scope>NUCLEOTIDE SEQUENCE [LARGE SCALE GENOMIC DNA]</scope>
    <source>
        <strain evidence="3 4">SKKU-2015</strain>
        <tissue evidence="3">Whole body</tissue>
    </source>
</reference>
<gene>
    <name evidence="3" type="ORF">BWQ96_10205</name>
</gene>
<feature type="compositionally biased region" description="Polar residues" evidence="1">
    <location>
        <begin position="1"/>
        <end position="16"/>
    </location>
</feature>
<dbReference type="Pfam" id="PF07651">
    <property type="entry name" value="ANTH"/>
    <property type="match status" value="1"/>
</dbReference>
<dbReference type="PROSITE" id="PS50942">
    <property type="entry name" value="ENTH"/>
    <property type="match status" value="1"/>
</dbReference>
<feature type="domain" description="ENTH" evidence="2">
    <location>
        <begin position="71"/>
        <end position="210"/>
    </location>
</feature>
<organism evidence="3 4">
    <name type="scientific">Gracilariopsis chorda</name>
    <dbReference type="NCBI Taxonomy" id="448386"/>
    <lineage>
        <taxon>Eukaryota</taxon>
        <taxon>Rhodophyta</taxon>
        <taxon>Florideophyceae</taxon>
        <taxon>Rhodymeniophycidae</taxon>
        <taxon>Gracilariales</taxon>
        <taxon>Gracilariaceae</taxon>
        <taxon>Gracilariopsis</taxon>
    </lineage>
</organism>
<dbReference type="Gene3D" id="1.25.40.90">
    <property type="match status" value="1"/>
</dbReference>
<comment type="caution">
    <text evidence="3">The sequence shown here is derived from an EMBL/GenBank/DDBJ whole genome shotgun (WGS) entry which is preliminary data.</text>
</comment>
<evidence type="ECO:0000256" key="1">
    <source>
        <dbReference type="SAM" id="MobiDB-lite"/>
    </source>
</evidence>
<sequence length="375" mass="40537">MANCASNSQAIRQPNGSASASASASASLSAPSAITPLTAAQIFPHGEKTGRGWHCTLSTNKGDKRSSLPRTALLRALHIKRVVGAATSSNPYPPNVKQVQALVLVASHAHKRSMCGVFSSAPQRLCEALRSRLGSRDAVVVLKATMACHHLLRASGNGCFCDMLLSQRRLFDKARYSDEHGRQRLTRLVRCYGAYMLQLLSMRSLLRFPTFEAVRDAVFFDKVALASVLEALPVVMYTVRLGLDVIERCVVAVDCSASASKMVVMDVGQLWSAVCGVMVRLRREGGGVGWGDECAGLDTLMNDVEHFCSLHEAVVQALRDARVEEESKAVLQIGDARAFVRDLQLEGGEEMGVRRELGRLGDGLAHCGDDARRSG</sequence>
<dbReference type="Proteomes" id="UP000247409">
    <property type="component" value="Unassembled WGS sequence"/>
</dbReference>
<feature type="region of interest" description="Disordered" evidence="1">
    <location>
        <begin position="1"/>
        <end position="22"/>
    </location>
</feature>
<protein>
    <recommendedName>
        <fullName evidence="2">ENTH domain-containing protein</fullName>
    </recommendedName>
</protein>
<evidence type="ECO:0000313" key="3">
    <source>
        <dbReference type="EMBL" id="PXF40079.1"/>
    </source>
</evidence>
<keyword evidence="4" id="KW-1185">Reference proteome</keyword>
<dbReference type="EMBL" id="NBIV01000360">
    <property type="protein sequence ID" value="PXF40079.1"/>
    <property type="molecule type" value="Genomic_DNA"/>
</dbReference>